<accession>A0A7Z0C181</accession>
<dbReference type="EMBL" id="JACBZI010000001">
    <property type="protein sequence ID" value="NYI09520.1"/>
    <property type="molecule type" value="Genomic_DNA"/>
</dbReference>
<sequence length="429" mass="44344">MTLTPTPGQPLVIVGAGPIGLAAAAHAVKRGLPVTVLESGAHVGAAVRGWGHVRLFSPWSELVDDAAARLLEAGGWERPLAHEAPTGREWVAHYLEPLAAALVDRGVVLRTGSEVVGLARRGRDRLVAQQREDVPFAVHVRTADGAEQVLSAAAVIDASGTWGDPGPVGADGWPAPGENAAAVTYRVPDLTDPQVRAAHAGRRVAVVGAGASAHQAVVDLAALAQEEPGTRITWLLRRHDADAVFGGEEADELPGRGALGSRARAAAESAYVEVVTGFRTAVVEAGRDGTVLVAEDGRRVTVDRVVAVTGFRPDHAWLAQVRLDLDGELSAPRALAPEIHPAFHSCGTVSPHGADVLRQPEGGLYLVGMKSYGRAPSFLAMTGFEQVRSVVAEVAGDHEAAARVELVLPETGVCGAGATYDGGGCCGAA</sequence>
<dbReference type="PRINTS" id="PR00411">
    <property type="entry name" value="PNDRDTASEI"/>
</dbReference>
<dbReference type="InterPro" id="IPR036188">
    <property type="entry name" value="FAD/NAD-bd_sf"/>
</dbReference>
<dbReference type="PRINTS" id="PR00368">
    <property type="entry name" value="FADPNR"/>
</dbReference>
<evidence type="ECO:0000256" key="1">
    <source>
        <dbReference type="ARBA" id="ARBA00023002"/>
    </source>
</evidence>
<dbReference type="Proteomes" id="UP000537326">
    <property type="component" value="Unassembled WGS sequence"/>
</dbReference>
<proteinExistence type="predicted"/>
<dbReference type="PANTHER" id="PTHR43539:SF78">
    <property type="entry name" value="FLAVIN-CONTAINING MONOOXYGENASE"/>
    <property type="match status" value="1"/>
</dbReference>
<evidence type="ECO:0000313" key="2">
    <source>
        <dbReference type="EMBL" id="NYI09520.1"/>
    </source>
</evidence>
<dbReference type="GO" id="GO:0050660">
    <property type="term" value="F:flavin adenine dinucleotide binding"/>
    <property type="evidence" value="ECO:0007669"/>
    <property type="project" value="TreeGrafter"/>
</dbReference>
<dbReference type="InterPro" id="IPR050982">
    <property type="entry name" value="Auxin_biosynth/cation_transpt"/>
</dbReference>
<dbReference type="Pfam" id="PF13738">
    <property type="entry name" value="Pyr_redox_3"/>
    <property type="match status" value="1"/>
</dbReference>
<evidence type="ECO:0000313" key="3">
    <source>
        <dbReference type="Proteomes" id="UP000537326"/>
    </source>
</evidence>
<organism evidence="2 3">
    <name type="scientific">Nocardioides marinus</name>
    <dbReference type="NCBI Taxonomy" id="374514"/>
    <lineage>
        <taxon>Bacteria</taxon>
        <taxon>Bacillati</taxon>
        <taxon>Actinomycetota</taxon>
        <taxon>Actinomycetes</taxon>
        <taxon>Propionibacteriales</taxon>
        <taxon>Nocardioidaceae</taxon>
        <taxon>Nocardioides</taxon>
    </lineage>
</organism>
<reference evidence="2 3" key="1">
    <citation type="submission" date="2020-07" db="EMBL/GenBank/DDBJ databases">
        <title>Sequencing the genomes of 1000 actinobacteria strains.</title>
        <authorList>
            <person name="Klenk H.-P."/>
        </authorList>
    </citation>
    <scope>NUCLEOTIDE SEQUENCE [LARGE SCALE GENOMIC DNA]</scope>
    <source>
        <strain evidence="2 3">DSM 18248</strain>
    </source>
</reference>
<gene>
    <name evidence="2" type="ORF">BKA05_001035</name>
</gene>
<keyword evidence="3" id="KW-1185">Reference proteome</keyword>
<comment type="caution">
    <text evidence="2">The sequence shown here is derived from an EMBL/GenBank/DDBJ whole genome shotgun (WGS) entry which is preliminary data.</text>
</comment>
<dbReference type="GO" id="GO:0004497">
    <property type="term" value="F:monooxygenase activity"/>
    <property type="evidence" value="ECO:0007669"/>
    <property type="project" value="TreeGrafter"/>
</dbReference>
<dbReference type="SUPFAM" id="SSF51905">
    <property type="entry name" value="FAD/NAD(P)-binding domain"/>
    <property type="match status" value="2"/>
</dbReference>
<dbReference type="AlphaFoldDB" id="A0A7Z0C181"/>
<name>A0A7Z0C181_9ACTN</name>
<dbReference type="Gene3D" id="3.50.50.60">
    <property type="entry name" value="FAD/NAD(P)-binding domain"/>
    <property type="match status" value="1"/>
</dbReference>
<dbReference type="RefSeq" id="WP_179530479.1">
    <property type="nucleotide sequence ID" value="NZ_BAAAPP010000012.1"/>
</dbReference>
<dbReference type="PANTHER" id="PTHR43539">
    <property type="entry name" value="FLAVIN-BINDING MONOOXYGENASE-LIKE PROTEIN (AFU_ORTHOLOGUE AFUA_4G09220)"/>
    <property type="match status" value="1"/>
</dbReference>
<protein>
    <submittedName>
        <fullName evidence="2">Thioredoxin reductase</fullName>
    </submittedName>
</protein>
<keyword evidence="1" id="KW-0560">Oxidoreductase</keyword>